<dbReference type="RefSeq" id="WP_210226512.1">
    <property type="nucleotide sequence ID" value="NZ_CP072800.1"/>
</dbReference>
<evidence type="ECO:0000313" key="2">
    <source>
        <dbReference type="Proteomes" id="UP000672027"/>
    </source>
</evidence>
<dbReference type="InterPro" id="IPR012348">
    <property type="entry name" value="RNR-like"/>
</dbReference>
<name>A0ABX7X6X4_9GAMM</name>
<reference evidence="1 2" key="1">
    <citation type="submission" date="2021-04" db="EMBL/GenBank/DDBJ databases">
        <title>Genomics, taxonomy and metabolism of representatives of sulfur bacteria of the genus Thiothrix: Thiothrix fructosivorans QT, Thiothrix unzii A1T and three new species, Thiothrix subterranea sp. nov., Thiothrix litoralis sp. nov. and 'Candidatus Thiothrix anitrata' sp. nov.</title>
        <authorList>
            <person name="Ravin N.V."/>
            <person name="Smolyakov D."/>
            <person name="Rudenko T.S."/>
            <person name="Mardanov A.V."/>
            <person name="Beletsky A.V."/>
            <person name="Markov N.D."/>
            <person name="Fomenkov A.I."/>
            <person name="Roberts R.J."/>
            <person name="Karnachuk O.V."/>
            <person name="Novikov A."/>
            <person name="Grabovich M.Y."/>
        </authorList>
    </citation>
    <scope>NUCLEOTIDE SEQUENCE [LARGE SCALE GENOMIC DNA]</scope>
    <source>
        <strain evidence="1 2">A52</strain>
    </source>
</reference>
<gene>
    <name evidence="1" type="ORF">J8380_15815</name>
</gene>
<sequence length="328" mass="38194">MELSENHTEKSDNNCILILDKLGKSWSSRAQVKNDEIEVDLIYNPDHDDFIDSLLPFHEHPRYLEIDDETRTLILSSGWIAYNEKTIDIEAKIISPVCNQLIYSELPGTNNHIIRWLAAETLVDEAYHILMVLNTCYTCRKQRGLLELKLPSFDLVNNIEKEVSRYSHDWQKKLVRLAACVVSEVFISDYLSLLANADEVQPVNRITTDYHRKDELAHSSIFRNLTKEIFHHLSYKEKTFFCQVLPLPVHWFASQEFIVWETILNQLNFKYTNEVIGDCRAESEINLNRIDYSELIQLASEVGVFDMIEGKESFELPRVIILNFHAST</sequence>
<dbReference type="Proteomes" id="UP000672027">
    <property type="component" value="Chromosome"/>
</dbReference>
<dbReference type="Gene3D" id="1.10.620.20">
    <property type="entry name" value="Ribonucleotide Reductase, subunit A"/>
    <property type="match status" value="1"/>
</dbReference>
<evidence type="ECO:0000313" key="1">
    <source>
        <dbReference type="EMBL" id="QTR49679.1"/>
    </source>
</evidence>
<protein>
    <submittedName>
        <fullName evidence="1">Diiron oxygenase</fullName>
    </submittedName>
</protein>
<dbReference type="Pfam" id="PF11583">
    <property type="entry name" value="AurF"/>
    <property type="match status" value="1"/>
</dbReference>
<dbReference type="InterPro" id="IPR025859">
    <property type="entry name" value="AurF/CmlI"/>
</dbReference>
<accession>A0ABX7X6X4</accession>
<proteinExistence type="predicted"/>
<dbReference type="EMBL" id="CP072800">
    <property type="protein sequence ID" value="QTR49679.1"/>
    <property type="molecule type" value="Genomic_DNA"/>
</dbReference>
<keyword evidence="2" id="KW-1185">Reference proteome</keyword>
<organism evidence="1 2">
    <name type="scientific">Candidatus Thiothrix anitrata</name>
    <dbReference type="NCBI Taxonomy" id="2823902"/>
    <lineage>
        <taxon>Bacteria</taxon>
        <taxon>Pseudomonadati</taxon>
        <taxon>Pseudomonadota</taxon>
        <taxon>Gammaproteobacteria</taxon>
        <taxon>Thiotrichales</taxon>
        <taxon>Thiotrichaceae</taxon>
        <taxon>Thiothrix</taxon>
    </lineage>
</organism>